<comment type="caution">
    <text evidence="2">The sequence shown here is derived from an EMBL/GenBank/DDBJ whole genome shotgun (WGS) entry which is preliminary data.</text>
</comment>
<feature type="region of interest" description="Disordered" evidence="1">
    <location>
        <begin position="64"/>
        <end position="182"/>
    </location>
</feature>
<name>A0A3N2QCI0_9BACT</name>
<evidence type="ECO:0000313" key="2">
    <source>
        <dbReference type="EMBL" id="ROT47389.1"/>
    </source>
</evidence>
<feature type="compositionally biased region" description="Low complexity" evidence="1">
    <location>
        <begin position="135"/>
        <end position="148"/>
    </location>
</feature>
<dbReference type="Proteomes" id="UP000270927">
    <property type="component" value="Unassembled WGS sequence"/>
</dbReference>
<dbReference type="AlphaFoldDB" id="A0A3N2QCI0"/>
<feature type="compositionally biased region" description="Polar residues" evidence="1">
    <location>
        <begin position="149"/>
        <end position="167"/>
    </location>
</feature>
<organism evidence="2 3">
    <name type="scientific">Candidatus Cardinium hertigii</name>
    <dbReference type="NCBI Taxonomy" id="247481"/>
    <lineage>
        <taxon>Bacteria</taxon>
        <taxon>Pseudomonadati</taxon>
        <taxon>Bacteroidota</taxon>
        <taxon>Cytophagia</taxon>
        <taxon>Cytophagales</taxon>
        <taxon>Amoebophilaceae</taxon>
        <taxon>Candidatus Cardinium</taxon>
    </lineage>
</organism>
<keyword evidence="3" id="KW-1185">Reference proteome</keyword>
<gene>
    <name evidence="2" type="ORF">EDM02_03060</name>
</gene>
<dbReference type="RefSeq" id="WP_123662959.1">
    <property type="nucleotide sequence ID" value="NZ_RARA01000024.1"/>
</dbReference>
<feature type="region of interest" description="Disordered" evidence="1">
    <location>
        <begin position="289"/>
        <end position="315"/>
    </location>
</feature>
<feature type="compositionally biased region" description="Low complexity" evidence="1">
    <location>
        <begin position="75"/>
        <end position="96"/>
    </location>
</feature>
<protein>
    <submittedName>
        <fullName evidence="2">Uncharacterized protein</fullName>
    </submittedName>
</protein>
<accession>A0A3N2QCI0</accession>
<feature type="compositionally biased region" description="Polar residues" evidence="1">
    <location>
        <begin position="121"/>
        <end position="134"/>
    </location>
</feature>
<reference evidence="2 3" key="1">
    <citation type="submission" date="2018-09" db="EMBL/GenBank/DDBJ databases">
        <title>Comparative Genomics of Wolbachia-Cardinium Dual Endosymbiosis in a Plant-Parasitic Nematode.</title>
        <authorList>
            <person name="Brown A.M.V."/>
            <person name="Wasala S.K."/>
            <person name="Howe D.K."/>
            <person name="Peetz A.B."/>
            <person name="Zasada I.A."/>
            <person name="Denver D.R."/>
        </authorList>
    </citation>
    <scope>NUCLEOTIDE SEQUENCE [LARGE SCALE GENOMIC DNA]</scope>
    <source>
        <strain evidence="2 3">Pp_1</strain>
    </source>
</reference>
<sequence length="339" mass="36189">MAKNNALHLANTTFSCLHDKYTNKFLKNINTKGTGTGLNSNKGGSTLPVTNQRGNFSVLPVNPNNGNGGPTMSIPNQGGNTPQGGNSPTLPVNPNNGNGGPTMSIPNQGGNTPQGGNSSTLLVNPNNGEPTMSIPNQGGNSPQGGNSSALPISLNNGGPTSPITNQRGKPVVPPKPAWLKSLNPNKEVTVPEHSREKSTAEKKVGKLNRNKYADVINCLTNSPLRTPSQEIATRRERPLRQLDNNHNTVAQEEKQENIAPIVVQNIAATSASPPPPPPLDRDRFNKIKLTSSRKEIRPAPAESDSPKIKNDQAKLPSYLKDPEFFAQITNRRKKIIGAM</sequence>
<feature type="compositionally biased region" description="Low complexity" evidence="1">
    <location>
        <begin position="106"/>
        <end position="120"/>
    </location>
</feature>
<dbReference type="EMBL" id="RARA01000024">
    <property type="protein sequence ID" value="ROT47389.1"/>
    <property type="molecule type" value="Genomic_DNA"/>
</dbReference>
<dbReference type="PROSITE" id="PS51257">
    <property type="entry name" value="PROKAR_LIPOPROTEIN"/>
    <property type="match status" value="1"/>
</dbReference>
<evidence type="ECO:0000313" key="3">
    <source>
        <dbReference type="Proteomes" id="UP000270927"/>
    </source>
</evidence>
<proteinExistence type="predicted"/>
<evidence type="ECO:0000256" key="1">
    <source>
        <dbReference type="SAM" id="MobiDB-lite"/>
    </source>
</evidence>